<protein>
    <submittedName>
        <fullName evidence="3">Acetyl esterase/lipase</fullName>
    </submittedName>
</protein>
<dbReference type="InterPro" id="IPR029058">
    <property type="entry name" value="AB_hydrolase_fold"/>
</dbReference>
<sequence>MMTIQPLAPEDVSAVAAMREAASAHKGEPLGPEARPMFDAMFAATPAAADVRVEPATVGGISGFWLRPANARADARMLYIHGGGYVLGSAQAVTHFAGQIAARVGVDAFVPDYRLAPEHPFPAAIDDAVAAYHGMVAEGAERIVVVGDSAGGGLTLSLLSILASDSTKGTVQPLGAAVMSPWTDLALTGESYETRAEADPIFTRGVLQGFADMYLQGQDPMNPKVSPLHARLDDLPPVRIDVGDNEVLLADSVRYADRARAAGVDITLSVWKGMAHVFQSSLGQFLAAERSVNAISDFLRQRLDAQAADGAAPSTPIQGA</sequence>
<name>A0A1M5H7P4_9HYPH</name>
<dbReference type="OrthoDB" id="9806180at2"/>
<dbReference type="InterPro" id="IPR050300">
    <property type="entry name" value="GDXG_lipolytic_enzyme"/>
</dbReference>
<dbReference type="PANTHER" id="PTHR48081:SF8">
    <property type="entry name" value="ALPHA_BETA HYDROLASE FOLD-3 DOMAIN-CONTAINING PROTEIN-RELATED"/>
    <property type="match status" value="1"/>
</dbReference>
<evidence type="ECO:0000313" key="3">
    <source>
        <dbReference type="EMBL" id="SHG12017.1"/>
    </source>
</evidence>
<proteinExistence type="predicted"/>
<dbReference type="SUPFAM" id="SSF53474">
    <property type="entry name" value="alpha/beta-Hydrolases"/>
    <property type="match status" value="1"/>
</dbReference>
<keyword evidence="4" id="KW-1185">Reference proteome</keyword>
<keyword evidence="1" id="KW-0378">Hydrolase</keyword>
<organism evidence="3 4">
    <name type="scientific">Kaistia soli DSM 19436</name>
    <dbReference type="NCBI Taxonomy" id="1122133"/>
    <lineage>
        <taxon>Bacteria</taxon>
        <taxon>Pseudomonadati</taxon>
        <taxon>Pseudomonadota</taxon>
        <taxon>Alphaproteobacteria</taxon>
        <taxon>Hyphomicrobiales</taxon>
        <taxon>Kaistiaceae</taxon>
        <taxon>Kaistia</taxon>
    </lineage>
</organism>
<evidence type="ECO:0000313" key="4">
    <source>
        <dbReference type="Proteomes" id="UP000184485"/>
    </source>
</evidence>
<dbReference type="GO" id="GO:0016787">
    <property type="term" value="F:hydrolase activity"/>
    <property type="evidence" value="ECO:0007669"/>
    <property type="project" value="UniProtKB-KW"/>
</dbReference>
<reference evidence="3 4" key="1">
    <citation type="submission" date="2016-11" db="EMBL/GenBank/DDBJ databases">
        <authorList>
            <person name="Jaros S."/>
            <person name="Januszkiewicz K."/>
            <person name="Wedrychowicz H."/>
        </authorList>
    </citation>
    <scope>NUCLEOTIDE SEQUENCE [LARGE SCALE GENOMIC DNA]</scope>
    <source>
        <strain evidence="3 4">DSM 19436</strain>
    </source>
</reference>
<dbReference type="Gene3D" id="3.40.50.1820">
    <property type="entry name" value="alpha/beta hydrolase"/>
    <property type="match status" value="1"/>
</dbReference>
<dbReference type="Proteomes" id="UP000184485">
    <property type="component" value="Unassembled WGS sequence"/>
</dbReference>
<evidence type="ECO:0000259" key="2">
    <source>
        <dbReference type="Pfam" id="PF07859"/>
    </source>
</evidence>
<dbReference type="EMBL" id="FQUP01000003">
    <property type="protein sequence ID" value="SHG12017.1"/>
    <property type="molecule type" value="Genomic_DNA"/>
</dbReference>
<gene>
    <name evidence="3" type="ORF">SAMN02745157_3655</name>
</gene>
<dbReference type="STRING" id="1122133.SAMN02745157_3655"/>
<dbReference type="InterPro" id="IPR013094">
    <property type="entry name" value="AB_hydrolase_3"/>
</dbReference>
<dbReference type="Pfam" id="PF07859">
    <property type="entry name" value="Abhydrolase_3"/>
    <property type="match status" value="1"/>
</dbReference>
<dbReference type="AlphaFoldDB" id="A0A1M5H7P4"/>
<feature type="domain" description="Alpha/beta hydrolase fold-3" evidence="2">
    <location>
        <begin position="77"/>
        <end position="279"/>
    </location>
</feature>
<dbReference type="PANTHER" id="PTHR48081">
    <property type="entry name" value="AB HYDROLASE SUPERFAMILY PROTEIN C4A8.06C"/>
    <property type="match status" value="1"/>
</dbReference>
<evidence type="ECO:0000256" key="1">
    <source>
        <dbReference type="ARBA" id="ARBA00022801"/>
    </source>
</evidence>
<accession>A0A1M5H7P4</accession>